<feature type="transmembrane region" description="Helical" evidence="4">
    <location>
        <begin position="154"/>
        <end position="171"/>
    </location>
</feature>
<dbReference type="EMBL" id="LK028559">
    <property type="protein sequence ID" value="CDR30317.1"/>
    <property type="molecule type" value="Genomic_DNA"/>
</dbReference>
<keyword evidence="4" id="KW-1133">Transmembrane helix</keyword>
<evidence type="ECO:0000313" key="6">
    <source>
        <dbReference type="EMBL" id="CDR30317.1"/>
    </source>
</evidence>
<dbReference type="InterPro" id="IPR051782">
    <property type="entry name" value="ABC_Transporter_VariousFunc"/>
</dbReference>
<dbReference type="Proteomes" id="UP000032434">
    <property type="component" value="Chromosome 1"/>
</dbReference>
<feature type="transmembrane region" description="Helical" evidence="4">
    <location>
        <begin position="420"/>
        <end position="442"/>
    </location>
</feature>
<keyword evidence="3 6" id="KW-0067">ATP-binding</keyword>
<dbReference type="GO" id="GO:0005524">
    <property type="term" value="F:ATP binding"/>
    <property type="evidence" value="ECO:0007669"/>
    <property type="project" value="UniProtKB-KW"/>
</dbReference>
<keyword evidence="1" id="KW-0813">Transport</keyword>
<dbReference type="SUPFAM" id="SSF52540">
    <property type="entry name" value="P-loop containing nucleoside triphosphate hydrolases"/>
    <property type="match status" value="1"/>
</dbReference>
<feature type="transmembrane region" description="Helical" evidence="4">
    <location>
        <begin position="218"/>
        <end position="235"/>
    </location>
</feature>
<feature type="transmembrane region" description="Helical" evidence="4">
    <location>
        <begin position="247"/>
        <end position="264"/>
    </location>
</feature>
<protein>
    <submittedName>
        <fullName evidence="6">ABC transporter, ATP-binding protein</fullName>
    </submittedName>
</protein>
<dbReference type="AlphaFoldDB" id="A0A061AH74"/>
<dbReference type="InterPro" id="IPR003439">
    <property type="entry name" value="ABC_transporter-like_ATP-bd"/>
</dbReference>
<feature type="transmembrane region" description="Helical" evidence="4">
    <location>
        <begin position="183"/>
        <end position="206"/>
    </location>
</feature>
<organism evidence="6 7">
    <name type="scientific">Acholeplasma oculi</name>
    <dbReference type="NCBI Taxonomy" id="35623"/>
    <lineage>
        <taxon>Bacteria</taxon>
        <taxon>Bacillati</taxon>
        <taxon>Mycoplasmatota</taxon>
        <taxon>Mollicutes</taxon>
        <taxon>Acholeplasmatales</taxon>
        <taxon>Acholeplasmataceae</taxon>
        <taxon>Acholeplasma</taxon>
    </lineage>
</organism>
<dbReference type="STRING" id="35623.Aocu_02440"/>
<dbReference type="InterPro" id="IPR003593">
    <property type="entry name" value="AAA+_ATPase"/>
</dbReference>
<dbReference type="PROSITE" id="PS00211">
    <property type="entry name" value="ABC_TRANSPORTER_1"/>
    <property type="match status" value="1"/>
</dbReference>
<feature type="transmembrane region" description="Helical" evidence="4">
    <location>
        <begin position="270"/>
        <end position="290"/>
    </location>
</feature>
<dbReference type="GO" id="GO:0016887">
    <property type="term" value="F:ATP hydrolysis activity"/>
    <property type="evidence" value="ECO:0007669"/>
    <property type="project" value="InterPro"/>
</dbReference>
<dbReference type="PANTHER" id="PTHR42939">
    <property type="entry name" value="ABC TRANSPORTER ATP-BINDING PROTEIN ALBC-RELATED"/>
    <property type="match status" value="1"/>
</dbReference>
<accession>A0A061AH74</accession>
<evidence type="ECO:0000256" key="2">
    <source>
        <dbReference type="ARBA" id="ARBA00022741"/>
    </source>
</evidence>
<keyword evidence="4" id="KW-0472">Membrane</keyword>
<feature type="transmembrane region" description="Helical" evidence="4">
    <location>
        <begin position="328"/>
        <end position="348"/>
    </location>
</feature>
<feature type="transmembrane region" description="Helical" evidence="4">
    <location>
        <begin position="117"/>
        <end position="134"/>
    </location>
</feature>
<dbReference type="Pfam" id="PF00005">
    <property type="entry name" value="ABC_tran"/>
    <property type="match status" value="1"/>
</dbReference>
<dbReference type="InterPro" id="IPR017871">
    <property type="entry name" value="ABC_transporter-like_CS"/>
</dbReference>
<name>A0A061AH74_9MOLU</name>
<dbReference type="InterPro" id="IPR027417">
    <property type="entry name" value="P-loop_NTPase"/>
</dbReference>
<dbReference type="Gene3D" id="3.40.50.300">
    <property type="entry name" value="P-loop containing nucleotide triphosphate hydrolases"/>
    <property type="match status" value="1"/>
</dbReference>
<evidence type="ECO:0000256" key="3">
    <source>
        <dbReference type="ARBA" id="ARBA00022840"/>
    </source>
</evidence>
<dbReference type="KEGG" id="aoc:Aocu_02440"/>
<evidence type="ECO:0000256" key="4">
    <source>
        <dbReference type="SAM" id="Phobius"/>
    </source>
</evidence>
<evidence type="ECO:0000259" key="5">
    <source>
        <dbReference type="PROSITE" id="PS50893"/>
    </source>
</evidence>
<feature type="transmembrane region" description="Helical" evidence="4">
    <location>
        <begin position="36"/>
        <end position="55"/>
    </location>
</feature>
<feature type="transmembrane region" description="Helical" evidence="4">
    <location>
        <begin position="12"/>
        <end position="30"/>
    </location>
</feature>
<reference evidence="7" key="1">
    <citation type="submission" date="2014-05" db="EMBL/GenBank/DDBJ databases">
        <authorList>
            <person name="Kube M."/>
        </authorList>
    </citation>
    <scope>NUCLEOTIDE SEQUENCE [LARGE SCALE GENOMIC DNA]</scope>
</reference>
<feature type="domain" description="ABC transporter" evidence="5">
    <location>
        <begin position="490"/>
        <end position="722"/>
    </location>
</feature>
<dbReference type="InParanoid" id="A0A061AH74"/>
<evidence type="ECO:0000256" key="1">
    <source>
        <dbReference type="ARBA" id="ARBA00022448"/>
    </source>
</evidence>
<dbReference type="Pfam" id="PF14808">
    <property type="entry name" value="TMEM164"/>
    <property type="match status" value="1"/>
</dbReference>
<dbReference type="PROSITE" id="PS50893">
    <property type="entry name" value="ABC_TRANSPORTER_2"/>
    <property type="match status" value="1"/>
</dbReference>
<dbReference type="CDD" id="cd03230">
    <property type="entry name" value="ABC_DR_subfamily_A"/>
    <property type="match status" value="1"/>
</dbReference>
<keyword evidence="7" id="KW-1185">Reference proteome</keyword>
<gene>
    <name evidence="6" type="ORF">Aocu_02440</name>
</gene>
<dbReference type="PANTHER" id="PTHR42939:SF1">
    <property type="entry name" value="ABC TRANSPORTER ATP-BINDING PROTEIN ALBC-RELATED"/>
    <property type="match status" value="1"/>
</dbReference>
<feature type="transmembrane region" description="Helical" evidence="4">
    <location>
        <begin position="88"/>
        <end position="110"/>
    </location>
</feature>
<dbReference type="OrthoDB" id="9775135at2"/>
<keyword evidence="4" id="KW-0812">Transmembrane</keyword>
<evidence type="ECO:0000313" key="7">
    <source>
        <dbReference type="Proteomes" id="UP000032434"/>
    </source>
</evidence>
<sequence>MTWGCCIHMETTILLGFLFIVLGLVLHYKYNEYKNIYTKVFSVGLFLIYLTRLFSFDTINQTFNLLLFDVVTPINSESTWIFSPELSLIILFQRWIGVVLIAWIFTSILYPLKRLQTLIGYFGLILSVLYIIFFNEHVIAFQNSLDFSSRVVEFMFEICFLLIVSLSYLLNSFKFKISLKETWITVLVIIGSMFALMPQTLLINLFGNLGEIPKEFNVEHLILILIPIIAMFVIYKLMKLKSVDAKEALILFLAVASIFQYFYMRREDLAALPFHLCNMAVILIFFAVVFKIKSFFYFAYFANVIGAIGGILLPNYEVDFFTLQVIHFAYNHIYALIIPILGVALGVFHKPTLKSMYQALIVFTVYYLVILFLNAWFNNYTLVDYFFAYSDFLTDMLDLRQLQYNYVIEFTYQDLTFKFFWLYQLLYYLSFMGLMFASWYVYDWSYASIERNRQLRNKQQQMRYDKNLLIQMLGDKKIDERMYEAYKGMIKISNFSKRYGKSNRFAVKNFSLEVGPGEIFGFLGHNGAGKSTTIKSMVGIQSITEGEIMIDGYSIKTQPIEAKLRMGYVSDNHAVYEKLTGREYIYYVSELYKVDKNIRDERFNKLVKELNLEHAIDQEVKSYSHGMKQKLVVIASLIHEPPVWILDEPLTGLDPTSAYQIKESMKEHARKGNIVFFSSHVIEVVEKICTKIAVINQGELIGVYEVEDLKKKGISLETLYMQGK</sequence>
<dbReference type="HOGENOM" id="CLU_382049_0_0_14"/>
<dbReference type="SMART" id="SM00382">
    <property type="entry name" value="AAA"/>
    <property type="match status" value="1"/>
</dbReference>
<feature type="transmembrane region" description="Helical" evidence="4">
    <location>
        <begin position="297"/>
        <end position="316"/>
    </location>
</feature>
<feature type="transmembrane region" description="Helical" evidence="4">
    <location>
        <begin position="360"/>
        <end position="377"/>
    </location>
</feature>
<dbReference type="PATRIC" id="fig|35623.3.peg.244"/>
<keyword evidence="2" id="KW-0547">Nucleotide-binding</keyword>
<proteinExistence type="predicted"/>